<keyword evidence="6 8" id="KW-0472">Membrane</keyword>
<comment type="caution">
    <text evidence="10">The sequence shown here is derived from an EMBL/GenBank/DDBJ whole genome shotgun (WGS) entry which is preliminary data.</text>
</comment>
<feature type="domain" description="PGG" evidence="9">
    <location>
        <begin position="45"/>
        <end position="142"/>
    </location>
</feature>
<dbReference type="AlphaFoldDB" id="A0A2P6RPH6"/>
<protein>
    <submittedName>
        <fullName evidence="10">Putative PGG domain, protein accelerated cell death 6</fullName>
    </submittedName>
</protein>
<evidence type="ECO:0000256" key="3">
    <source>
        <dbReference type="ARBA" id="ARBA00022737"/>
    </source>
</evidence>
<reference evidence="10 11" key="1">
    <citation type="journal article" date="2018" name="Nat. Genet.">
        <title>The Rosa genome provides new insights in the design of modern roses.</title>
        <authorList>
            <person name="Bendahmane M."/>
        </authorList>
    </citation>
    <scope>NUCLEOTIDE SEQUENCE [LARGE SCALE GENOMIC DNA]</scope>
    <source>
        <strain evidence="11">cv. Old Blush</strain>
    </source>
</reference>
<comment type="subcellular location">
    <subcellularLocation>
        <location evidence="1">Membrane</location>
        <topology evidence="1">Multi-pass membrane protein</topology>
    </subcellularLocation>
</comment>
<evidence type="ECO:0000256" key="8">
    <source>
        <dbReference type="SAM" id="Phobius"/>
    </source>
</evidence>
<feature type="transmembrane region" description="Helical" evidence="8">
    <location>
        <begin position="123"/>
        <end position="143"/>
    </location>
</feature>
<dbReference type="Pfam" id="PF13962">
    <property type="entry name" value="PGG"/>
    <property type="match status" value="1"/>
</dbReference>
<keyword evidence="4 8" id="KW-1133">Transmembrane helix</keyword>
<gene>
    <name evidence="10" type="ORF">RchiOBHm_Chr2g0109341</name>
</gene>
<keyword evidence="2 8" id="KW-0812">Transmembrane</keyword>
<sequence>MKLESSEEKNDFMKLESSKEKKATSTTVTIANEKSVKASLDDSKRFDTNLLVAVLIATVSFSAAFTMPGGFNSDGMSVLHQRIFFIGFVLFDTISYFLSLLVVYNHFMVSNKSRIIRDTPAVFIRYSIVAMVLAFASGMFVVLPKYSPLGILVILICIALCYMIIRKTRLAVLPTVREMRTRDWIRSRIILMGGSSSNNSILVLSFLSLNICVRIPQYVLGTLYRQYQRQCPRIMYDVSYRITFQVVFSLN</sequence>
<evidence type="ECO:0000256" key="4">
    <source>
        <dbReference type="ARBA" id="ARBA00022989"/>
    </source>
</evidence>
<dbReference type="EMBL" id="PDCK01000040">
    <property type="protein sequence ID" value="PRQ48317.1"/>
    <property type="molecule type" value="Genomic_DNA"/>
</dbReference>
<organism evidence="10 11">
    <name type="scientific">Rosa chinensis</name>
    <name type="common">China rose</name>
    <dbReference type="NCBI Taxonomy" id="74649"/>
    <lineage>
        <taxon>Eukaryota</taxon>
        <taxon>Viridiplantae</taxon>
        <taxon>Streptophyta</taxon>
        <taxon>Embryophyta</taxon>
        <taxon>Tracheophyta</taxon>
        <taxon>Spermatophyta</taxon>
        <taxon>Magnoliopsida</taxon>
        <taxon>eudicotyledons</taxon>
        <taxon>Gunneridae</taxon>
        <taxon>Pentapetalae</taxon>
        <taxon>rosids</taxon>
        <taxon>fabids</taxon>
        <taxon>Rosales</taxon>
        <taxon>Rosaceae</taxon>
        <taxon>Rosoideae</taxon>
        <taxon>Rosoideae incertae sedis</taxon>
        <taxon>Rosa</taxon>
    </lineage>
</organism>
<feature type="transmembrane region" description="Helical" evidence="8">
    <location>
        <begin position="149"/>
        <end position="168"/>
    </location>
</feature>
<dbReference type="STRING" id="74649.A0A2P6RPH6"/>
<feature type="transmembrane region" description="Helical" evidence="8">
    <location>
        <begin position="50"/>
        <end position="71"/>
    </location>
</feature>
<evidence type="ECO:0000313" key="11">
    <source>
        <dbReference type="Proteomes" id="UP000238479"/>
    </source>
</evidence>
<evidence type="ECO:0000256" key="6">
    <source>
        <dbReference type="ARBA" id="ARBA00023136"/>
    </source>
</evidence>
<keyword evidence="5" id="KW-0040">ANK repeat</keyword>
<evidence type="ECO:0000256" key="1">
    <source>
        <dbReference type="ARBA" id="ARBA00004141"/>
    </source>
</evidence>
<keyword evidence="3" id="KW-0677">Repeat</keyword>
<feature type="region of interest" description="Disordered" evidence="7">
    <location>
        <begin position="1"/>
        <end position="24"/>
    </location>
</feature>
<name>A0A2P6RPH6_ROSCH</name>
<evidence type="ECO:0000259" key="9">
    <source>
        <dbReference type="Pfam" id="PF13962"/>
    </source>
</evidence>
<evidence type="ECO:0000256" key="7">
    <source>
        <dbReference type="SAM" id="MobiDB-lite"/>
    </source>
</evidence>
<evidence type="ECO:0000256" key="2">
    <source>
        <dbReference type="ARBA" id="ARBA00022692"/>
    </source>
</evidence>
<accession>A0A2P6RPH6</accession>
<dbReference type="Gramene" id="PRQ48317">
    <property type="protein sequence ID" value="PRQ48317"/>
    <property type="gene ID" value="RchiOBHm_Chr2g0109341"/>
</dbReference>
<dbReference type="OMA" id="WIRSRII"/>
<evidence type="ECO:0000313" key="10">
    <source>
        <dbReference type="EMBL" id="PRQ48317.1"/>
    </source>
</evidence>
<dbReference type="PANTHER" id="PTHR24186">
    <property type="entry name" value="PROTEIN PHOSPHATASE 1 REGULATORY SUBUNIT"/>
    <property type="match status" value="1"/>
</dbReference>
<dbReference type="Proteomes" id="UP000238479">
    <property type="component" value="Chromosome 2"/>
</dbReference>
<dbReference type="GO" id="GO:0005886">
    <property type="term" value="C:plasma membrane"/>
    <property type="evidence" value="ECO:0007669"/>
    <property type="project" value="TreeGrafter"/>
</dbReference>
<proteinExistence type="predicted"/>
<dbReference type="PANTHER" id="PTHR24186:SF50">
    <property type="entry name" value="ANKYRIN REPEAT-CONTAINING PROTEIN ITN1-LIKE ISOFORM X1"/>
    <property type="match status" value="1"/>
</dbReference>
<feature type="transmembrane region" description="Helical" evidence="8">
    <location>
        <begin position="83"/>
        <end position="103"/>
    </location>
</feature>
<evidence type="ECO:0000256" key="5">
    <source>
        <dbReference type="ARBA" id="ARBA00023043"/>
    </source>
</evidence>
<keyword evidence="11" id="KW-1185">Reference proteome</keyword>
<feature type="compositionally biased region" description="Basic and acidic residues" evidence="7">
    <location>
        <begin position="1"/>
        <end position="23"/>
    </location>
</feature>
<dbReference type="InterPro" id="IPR026961">
    <property type="entry name" value="PGG_dom"/>
</dbReference>